<accession>A0AAU2V2Y4</accession>
<gene>
    <name evidence="1" type="ORF">OG549_14560</name>
</gene>
<organism evidence="1">
    <name type="scientific">Streptomyces sp. NBC_00003</name>
    <dbReference type="NCBI Taxonomy" id="2903608"/>
    <lineage>
        <taxon>Bacteria</taxon>
        <taxon>Bacillati</taxon>
        <taxon>Actinomycetota</taxon>
        <taxon>Actinomycetes</taxon>
        <taxon>Kitasatosporales</taxon>
        <taxon>Streptomycetaceae</taxon>
        <taxon>Streptomyces</taxon>
    </lineage>
</organism>
<name>A0AAU2V2Y4_9ACTN</name>
<protein>
    <submittedName>
        <fullName evidence="1">Uncharacterized protein</fullName>
    </submittedName>
</protein>
<dbReference type="AlphaFoldDB" id="A0AAU2V2Y4"/>
<proteinExistence type="predicted"/>
<evidence type="ECO:0000313" key="1">
    <source>
        <dbReference type="EMBL" id="WTW61780.1"/>
    </source>
</evidence>
<reference evidence="1" key="1">
    <citation type="submission" date="2022-10" db="EMBL/GenBank/DDBJ databases">
        <title>The complete genomes of actinobacterial strains from the NBC collection.</title>
        <authorList>
            <person name="Joergensen T.S."/>
            <person name="Alvarez Arevalo M."/>
            <person name="Sterndorff E.B."/>
            <person name="Faurdal D."/>
            <person name="Vuksanovic O."/>
            <person name="Mourched A.-S."/>
            <person name="Charusanti P."/>
            <person name="Shaw S."/>
            <person name="Blin K."/>
            <person name="Weber T."/>
        </authorList>
    </citation>
    <scope>NUCLEOTIDE SEQUENCE</scope>
    <source>
        <strain evidence="1">NBC_00003</strain>
    </source>
</reference>
<dbReference type="EMBL" id="CP108318">
    <property type="protein sequence ID" value="WTW61780.1"/>
    <property type="molecule type" value="Genomic_DNA"/>
</dbReference>
<sequence length="158" mass="17221">MDSHSDHTPETLAVGKAREKTSGVSSQILELIGIKEGKVTEPGPGISPCHEDPSHLYRANHPWSIYGVSSEDVLKDGFQRLRENLPKHGWKIVEYGPNKSKAKTLELTADSAKDHYSINAELVVSSPTAGKESKPLILVTVTSGCFRAPDGTKLDQEF</sequence>